<proteinExistence type="predicted"/>
<keyword evidence="1" id="KW-1133">Transmembrane helix</keyword>
<dbReference type="STRING" id="4232.A0A251U393"/>
<evidence type="ECO:0000313" key="2">
    <source>
        <dbReference type="EMBL" id="OTG17827.1"/>
    </source>
</evidence>
<keyword evidence="1" id="KW-0472">Membrane</keyword>
<keyword evidence="3" id="KW-1185">Reference proteome</keyword>
<reference evidence="3" key="1">
    <citation type="journal article" date="2017" name="Nature">
        <title>The sunflower genome provides insights into oil metabolism, flowering and Asterid evolution.</title>
        <authorList>
            <person name="Badouin H."/>
            <person name="Gouzy J."/>
            <person name="Grassa C.J."/>
            <person name="Murat F."/>
            <person name="Staton S.E."/>
            <person name="Cottret L."/>
            <person name="Lelandais-Briere C."/>
            <person name="Owens G.L."/>
            <person name="Carrere S."/>
            <person name="Mayjonade B."/>
            <person name="Legrand L."/>
            <person name="Gill N."/>
            <person name="Kane N.C."/>
            <person name="Bowers J.E."/>
            <person name="Hubner S."/>
            <person name="Bellec A."/>
            <person name="Berard A."/>
            <person name="Berges H."/>
            <person name="Blanchet N."/>
            <person name="Boniface M.C."/>
            <person name="Brunel D."/>
            <person name="Catrice O."/>
            <person name="Chaidir N."/>
            <person name="Claudel C."/>
            <person name="Donnadieu C."/>
            <person name="Faraut T."/>
            <person name="Fievet G."/>
            <person name="Helmstetter N."/>
            <person name="King M."/>
            <person name="Knapp S.J."/>
            <person name="Lai Z."/>
            <person name="Le Paslier M.C."/>
            <person name="Lippi Y."/>
            <person name="Lorenzon L."/>
            <person name="Mandel J.R."/>
            <person name="Marage G."/>
            <person name="Marchand G."/>
            <person name="Marquand E."/>
            <person name="Bret-Mestries E."/>
            <person name="Morien E."/>
            <person name="Nambeesan S."/>
            <person name="Nguyen T."/>
            <person name="Pegot-Espagnet P."/>
            <person name="Pouilly N."/>
            <person name="Raftis F."/>
            <person name="Sallet E."/>
            <person name="Schiex T."/>
            <person name="Thomas J."/>
            <person name="Vandecasteele C."/>
            <person name="Vares D."/>
            <person name="Vear F."/>
            <person name="Vautrin S."/>
            <person name="Crespi M."/>
            <person name="Mangin B."/>
            <person name="Burke J.M."/>
            <person name="Salse J."/>
            <person name="Munos S."/>
            <person name="Vincourt P."/>
            <person name="Rieseberg L.H."/>
            <person name="Langlade N.B."/>
        </authorList>
    </citation>
    <scope>NUCLEOTIDE SEQUENCE [LARGE SCALE GENOMIC DNA]</scope>
    <source>
        <strain evidence="3">cv. SF193</strain>
    </source>
</reference>
<keyword evidence="1" id="KW-0812">Transmembrane</keyword>
<name>A0A251U393_HELAN</name>
<dbReference type="EMBL" id="CM007897">
    <property type="protein sequence ID" value="OTG17827.1"/>
    <property type="molecule type" value="Genomic_DNA"/>
</dbReference>
<evidence type="ECO:0000313" key="3">
    <source>
        <dbReference type="Proteomes" id="UP000215914"/>
    </source>
</evidence>
<dbReference type="Proteomes" id="UP000215914">
    <property type="component" value="Chromosome 8"/>
</dbReference>
<gene>
    <name evidence="2" type="ORF">HannXRQ_Chr08g0216501</name>
</gene>
<dbReference type="InParanoid" id="A0A251U393"/>
<sequence>MKATFRKSLKKHLSLFISVTDLMSCLLTMDLRFGDVIDDVARYFKDAYDKKLAPYKFVEGMIDRTIEKLWPNNPMLACDSSCQRIRINIGEYLEADRDELYHLDYCGRSFFLLFLFGNYLFVGSLVAIEIWLCMWWI</sequence>
<feature type="transmembrane region" description="Helical" evidence="1">
    <location>
        <begin position="110"/>
        <end position="136"/>
    </location>
</feature>
<dbReference type="AlphaFoldDB" id="A0A251U393"/>
<accession>A0A251U393</accession>
<evidence type="ECO:0000256" key="1">
    <source>
        <dbReference type="SAM" id="Phobius"/>
    </source>
</evidence>
<organism evidence="2 3">
    <name type="scientific">Helianthus annuus</name>
    <name type="common">Common sunflower</name>
    <dbReference type="NCBI Taxonomy" id="4232"/>
    <lineage>
        <taxon>Eukaryota</taxon>
        <taxon>Viridiplantae</taxon>
        <taxon>Streptophyta</taxon>
        <taxon>Embryophyta</taxon>
        <taxon>Tracheophyta</taxon>
        <taxon>Spermatophyta</taxon>
        <taxon>Magnoliopsida</taxon>
        <taxon>eudicotyledons</taxon>
        <taxon>Gunneridae</taxon>
        <taxon>Pentapetalae</taxon>
        <taxon>asterids</taxon>
        <taxon>campanulids</taxon>
        <taxon>Asterales</taxon>
        <taxon>Asteraceae</taxon>
        <taxon>Asteroideae</taxon>
        <taxon>Heliantheae alliance</taxon>
        <taxon>Heliantheae</taxon>
        <taxon>Helianthus</taxon>
    </lineage>
</organism>
<protein>
    <submittedName>
        <fullName evidence="2">Uncharacterized protein</fullName>
    </submittedName>
</protein>